<evidence type="ECO:0000313" key="1">
    <source>
        <dbReference type="EMBL" id="GJH25868.1"/>
    </source>
</evidence>
<dbReference type="AlphaFoldDB" id="A0AA37IAM5"/>
<dbReference type="Proteomes" id="UP001055111">
    <property type="component" value="Unassembled WGS sequence"/>
</dbReference>
<dbReference type="EMBL" id="BPUS01000005">
    <property type="protein sequence ID" value="GJH25868.1"/>
    <property type="molecule type" value="Genomic_DNA"/>
</dbReference>
<protein>
    <submittedName>
        <fullName evidence="1">Uncharacterized protein</fullName>
    </submittedName>
</protein>
<reference evidence="1" key="1">
    <citation type="submission" date="2022-09" db="EMBL/GenBank/DDBJ databases">
        <title>Isolation and characterization of 3-chlorobenzoate degrading bacteria from soils in Shizuoka.</title>
        <authorList>
            <person name="Ifat A."/>
            <person name="Ogawa N."/>
            <person name="Kimbara K."/>
            <person name="Moriuchi R."/>
            <person name="Dohra H."/>
            <person name="Shintani M."/>
        </authorList>
    </citation>
    <scope>NUCLEOTIDE SEQUENCE</scope>
    <source>
        <strain evidence="1">19CS4-2</strain>
    </source>
</reference>
<comment type="caution">
    <text evidence="1">The sequence shown here is derived from an EMBL/GenBank/DDBJ whole genome shotgun (WGS) entry which is preliminary data.</text>
</comment>
<accession>A0AA37IAM5</accession>
<organism evidence="1 2">
    <name type="scientific">Caballeronia novacaledonica</name>
    <dbReference type="NCBI Taxonomy" id="1544861"/>
    <lineage>
        <taxon>Bacteria</taxon>
        <taxon>Pseudomonadati</taxon>
        <taxon>Pseudomonadota</taxon>
        <taxon>Betaproteobacteria</taxon>
        <taxon>Burkholderiales</taxon>
        <taxon>Burkholderiaceae</taxon>
        <taxon>Caballeronia</taxon>
    </lineage>
</organism>
<dbReference type="RefSeq" id="WP_238212497.1">
    <property type="nucleotide sequence ID" value="NZ_BPUS01000005.1"/>
</dbReference>
<sequence length="98" mass="11438">MTVATAFPHERKKVSRRVLDSVRVLERRYSLRIKISLDQFFVHAYPGKGEHTILCEFAGKHQVAGEVEELRFALRMMSLRYFGCRPGGWMRQRKAEAV</sequence>
<proteinExistence type="predicted"/>
<evidence type="ECO:0000313" key="2">
    <source>
        <dbReference type="Proteomes" id="UP001055111"/>
    </source>
</evidence>
<name>A0AA37IAM5_9BURK</name>
<gene>
    <name evidence="1" type="ORF">CBA19CS42_15150</name>
</gene>